<keyword evidence="3" id="KW-1185">Reference proteome</keyword>
<proteinExistence type="predicted"/>
<organism evidence="2 3">
    <name type="scientific">Virgibacillus litoralis</name>
    <dbReference type="NCBI Taxonomy" id="578221"/>
    <lineage>
        <taxon>Bacteria</taxon>
        <taxon>Bacillati</taxon>
        <taxon>Bacillota</taxon>
        <taxon>Bacilli</taxon>
        <taxon>Bacillales</taxon>
        <taxon>Bacillaceae</taxon>
        <taxon>Virgibacillus</taxon>
    </lineage>
</organism>
<gene>
    <name evidence="2" type="ORF">J2Z82_001891</name>
</gene>
<keyword evidence="1" id="KW-0472">Membrane</keyword>
<reference evidence="2 3" key="1">
    <citation type="submission" date="2021-03" db="EMBL/GenBank/DDBJ databases">
        <title>Genomic Encyclopedia of Type Strains, Phase IV (KMG-IV): sequencing the most valuable type-strain genomes for metagenomic binning, comparative biology and taxonomic classification.</title>
        <authorList>
            <person name="Goeker M."/>
        </authorList>
    </citation>
    <scope>NUCLEOTIDE SEQUENCE [LARGE SCALE GENOMIC DNA]</scope>
    <source>
        <strain evidence="2 3">DSM 21085</strain>
    </source>
</reference>
<keyword evidence="1" id="KW-1133">Transmembrane helix</keyword>
<evidence type="ECO:0000313" key="2">
    <source>
        <dbReference type="EMBL" id="MBP1948954.1"/>
    </source>
</evidence>
<dbReference type="RefSeq" id="WP_209480501.1">
    <property type="nucleotide sequence ID" value="NZ_JAGGKK010000009.1"/>
</dbReference>
<dbReference type="Proteomes" id="UP001519328">
    <property type="component" value="Unassembled WGS sequence"/>
</dbReference>
<keyword evidence="1" id="KW-0812">Transmembrane</keyword>
<feature type="transmembrane region" description="Helical" evidence="1">
    <location>
        <begin position="39"/>
        <end position="58"/>
    </location>
</feature>
<dbReference type="EMBL" id="JAGGKK010000009">
    <property type="protein sequence ID" value="MBP1948954.1"/>
    <property type="molecule type" value="Genomic_DNA"/>
</dbReference>
<feature type="transmembrane region" description="Helical" evidence="1">
    <location>
        <begin position="65"/>
        <end position="83"/>
    </location>
</feature>
<sequence length="134" mass="14695">MLKKRSIGEVLIINSTILYIISLFLPWVNLAFTDSASGFAHRGYIVLVLFIYPIFTVYTKKSPGLLGIAGSIAAAVFLLYYIIQVSQHYMGESVSEAGSGLYLALLSSLILVTGVILKLKDEKQKSYESNGIVK</sequence>
<evidence type="ECO:0000256" key="1">
    <source>
        <dbReference type="SAM" id="Phobius"/>
    </source>
</evidence>
<feature type="transmembrane region" description="Helical" evidence="1">
    <location>
        <begin position="7"/>
        <end position="27"/>
    </location>
</feature>
<accession>A0ABS4HDF6</accession>
<name>A0ABS4HDF6_9BACI</name>
<evidence type="ECO:0000313" key="3">
    <source>
        <dbReference type="Proteomes" id="UP001519328"/>
    </source>
</evidence>
<feature type="transmembrane region" description="Helical" evidence="1">
    <location>
        <begin position="99"/>
        <end position="117"/>
    </location>
</feature>
<protein>
    <submittedName>
        <fullName evidence="2">Uncharacterized protein</fullName>
    </submittedName>
</protein>
<comment type="caution">
    <text evidence="2">The sequence shown here is derived from an EMBL/GenBank/DDBJ whole genome shotgun (WGS) entry which is preliminary data.</text>
</comment>